<keyword evidence="3" id="KW-1185">Reference proteome</keyword>
<evidence type="ECO:0000313" key="3">
    <source>
        <dbReference type="Proteomes" id="UP000297299"/>
    </source>
</evidence>
<sequence>MPSLASRLFQIRSPVQGRSPLPLPVPNLSDELDIDFKPTQKQMDKRKPEEVEKTTEGTRVNTESNDLGYVKAVCAARLRSGLEDGW</sequence>
<comment type="caution">
    <text evidence="2">The sequence shown here is derived from an EMBL/GenBank/DDBJ whole genome shotgun (WGS) entry which is preliminary data.</text>
</comment>
<feature type="region of interest" description="Disordered" evidence="1">
    <location>
        <begin position="15"/>
        <end position="62"/>
    </location>
</feature>
<accession>A0A4Y8D247</accession>
<organism evidence="2 3">
    <name type="scientific">Botryotinia calthae</name>
    <dbReference type="NCBI Taxonomy" id="38488"/>
    <lineage>
        <taxon>Eukaryota</taxon>
        <taxon>Fungi</taxon>
        <taxon>Dikarya</taxon>
        <taxon>Ascomycota</taxon>
        <taxon>Pezizomycotina</taxon>
        <taxon>Leotiomycetes</taxon>
        <taxon>Helotiales</taxon>
        <taxon>Sclerotiniaceae</taxon>
        <taxon>Botryotinia</taxon>
    </lineage>
</organism>
<reference evidence="2 3" key="1">
    <citation type="submission" date="2017-11" db="EMBL/GenBank/DDBJ databases">
        <title>Comparative genomics of Botrytis spp.</title>
        <authorList>
            <person name="Valero-Jimenez C.A."/>
            <person name="Tapia P."/>
            <person name="Veloso J."/>
            <person name="Silva-Moreno E."/>
            <person name="Staats M."/>
            <person name="Valdes J.H."/>
            <person name="Van Kan J.A.L."/>
        </authorList>
    </citation>
    <scope>NUCLEOTIDE SEQUENCE [LARGE SCALE GENOMIC DNA]</scope>
    <source>
        <strain evidence="2 3">MUCL2830</strain>
    </source>
</reference>
<dbReference type="Proteomes" id="UP000297299">
    <property type="component" value="Unassembled WGS sequence"/>
</dbReference>
<protein>
    <submittedName>
        <fullName evidence="2">Uncharacterized protein</fullName>
    </submittedName>
</protein>
<dbReference type="AlphaFoldDB" id="A0A4Y8D247"/>
<gene>
    <name evidence="2" type="ORF">BOTCAL_0153g00050</name>
</gene>
<proteinExistence type="predicted"/>
<evidence type="ECO:0000256" key="1">
    <source>
        <dbReference type="SAM" id="MobiDB-lite"/>
    </source>
</evidence>
<dbReference type="EMBL" id="PHWZ01000153">
    <property type="protein sequence ID" value="TEY63618.1"/>
    <property type="molecule type" value="Genomic_DNA"/>
</dbReference>
<evidence type="ECO:0000313" key="2">
    <source>
        <dbReference type="EMBL" id="TEY63618.1"/>
    </source>
</evidence>
<name>A0A4Y8D247_9HELO</name>
<feature type="compositionally biased region" description="Basic and acidic residues" evidence="1">
    <location>
        <begin position="34"/>
        <end position="56"/>
    </location>
</feature>